<name>A0AAV5IV04_9ROSI</name>
<evidence type="ECO:0000256" key="2">
    <source>
        <dbReference type="RuleBase" id="RU369065"/>
    </source>
</evidence>
<keyword evidence="6" id="KW-1185">Reference proteome</keyword>
<dbReference type="GO" id="GO:0005634">
    <property type="term" value="C:nucleus"/>
    <property type="evidence" value="ECO:0007669"/>
    <property type="project" value="UniProtKB-SubCell"/>
</dbReference>
<dbReference type="InterPro" id="IPR040390">
    <property type="entry name" value="TIFY/JAZ"/>
</dbReference>
<comment type="caution">
    <text evidence="5">The sequence shown here is derived from an EMBL/GenBank/DDBJ whole genome shotgun (WGS) entry which is preliminary data.</text>
</comment>
<dbReference type="InterPro" id="IPR018467">
    <property type="entry name" value="CCT_CS"/>
</dbReference>
<feature type="region of interest" description="Disordered" evidence="3">
    <location>
        <begin position="115"/>
        <end position="135"/>
    </location>
</feature>
<dbReference type="EMBL" id="BPVZ01000020">
    <property type="protein sequence ID" value="GKV03724.1"/>
    <property type="molecule type" value="Genomic_DNA"/>
</dbReference>
<comment type="subcellular location">
    <subcellularLocation>
        <location evidence="2">Nucleus</location>
    </subcellularLocation>
</comment>
<feature type="region of interest" description="Disordered" evidence="3">
    <location>
        <begin position="1"/>
        <end position="43"/>
    </location>
</feature>
<proteinExistence type="inferred from homology"/>
<evidence type="ECO:0000256" key="3">
    <source>
        <dbReference type="SAM" id="MobiDB-lite"/>
    </source>
</evidence>
<dbReference type="GO" id="GO:0031347">
    <property type="term" value="P:regulation of defense response"/>
    <property type="evidence" value="ECO:0007669"/>
    <property type="project" value="UniProtKB-UniRule"/>
</dbReference>
<evidence type="ECO:0000259" key="4">
    <source>
        <dbReference type="PROSITE" id="PS51320"/>
    </source>
</evidence>
<reference evidence="5 6" key="1">
    <citation type="journal article" date="2021" name="Commun. Biol.">
        <title>The genome of Shorea leprosula (Dipterocarpaceae) highlights the ecological relevance of drought in aseasonal tropical rainforests.</title>
        <authorList>
            <person name="Ng K.K.S."/>
            <person name="Kobayashi M.J."/>
            <person name="Fawcett J.A."/>
            <person name="Hatakeyama M."/>
            <person name="Paape T."/>
            <person name="Ng C.H."/>
            <person name="Ang C.C."/>
            <person name="Tnah L.H."/>
            <person name="Lee C.T."/>
            <person name="Nishiyama T."/>
            <person name="Sese J."/>
            <person name="O'Brien M.J."/>
            <person name="Copetti D."/>
            <person name="Mohd Noor M.I."/>
            <person name="Ong R.C."/>
            <person name="Putra M."/>
            <person name="Sireger I.Z."/>
            <person name="Indrioko S."/>
            <person name="Kosugi Y."/>
            <person name="Izuno A."/>
            <person name="Isagi Y."/>
            <person name="Lee S.L."/>
            <person name="Shimizu K.K."/>
        </authorList>
    </citation>
    <scope>NUCLEOTIDE SEQUENCE [LARGE SCALE GENOMIC DNA]</scope>
    <source>
        <strain evidence="5">214</strain>
    </source>
</reference>
<dbReference type="AlphaFoldDB" id="A0AAV5IV04"/>
<feature type="region of interest" description="Disordered" evidence="3">
    <location>
        <begin position="191"/>
        <end position="239"/>
    </location>
</feature>
<accession>A0AAV5IV04</accession>
<dbReference type="Pfam" id="PF09425">
    <property type="entry name" value="Jas_motif"/>
    <property type="match status" value="1"/>
</dbReference>
<dbReference type="Proteomes" id="UP001054252">
    <property type="component" value="Unassembled WGS sequence"/>
</dbReference>
<dbReference type="PANTHER" id="PTHR33077:SF61">
    <property type="entry name" value="PROTEIN TIFY 3A-RELATED"/>
    <property type="match status" value="1"/>
</dbReference>
<dbReference type="PANTHER" id="PTHR33077">
    <property type="entry name" value="PROTEIN TIFY 4A-RELATED-RELATED"/>
    <property type="match status" value="1"/>
</dbReference>
<evidence type="ECO:0000256" key="1">
    <source>
        <dbReference type="ARBA" id="ARBA00008614"/>
    </source>
</evidence>
<evidence type="ECO:0000313" key="5">
    <source>
        <dbReference type="EMBL" id="GKV03724.1"/>
    </source>
</evidence>
<dbReference type="Pfam" id="PF06200">
    <property type="entry name" value="tify"/>
    <property type="match status" value="1"/>
</dbReference>
<keyword evidence="2" id="KW-1184">Jasmonic acid signaling pathway</keyword>
<comment type="domain">
    <text evidence="2">The jas domain is required for interaction with COI1.</text>
</comment>
<feature type="domain" description="Tify" evidence="4">
    <location>
        <begin position="70"/>
        <end position="105"/>
    </location>
</feature>
<comment type="similarity">
    <text evidence="1 2">Belongs to the TIFY/JAZ family.</text>
</comment>
<gene>
    <name evidence="5" type="ORF">SLEP1_g15979</name>
</gene>
<dbReference type="InterPro" id="IPR010399">
    <property type="entry name" value="Tify_dom"/>
</dbReference>
<keyword evidence="2" id="KW-0539">Nucleus</keyword>
<sequence>MEGEAESCEQVKSVSAMKELNGGSTGENDVGKPGSGHFPDFSGKQLQKEAGAAAAATWSPIMPTLGPNAASPAPSQLTIFYGGRICVFDGIPMEKVREIMLVAATAAAAAANNSGDVKSTVPATDCPASSPVLTRSPSLQSTATALASPVSHGYPLHRTSLCKLQAELPIARKHSLQRFFEKRRDRRVNKSPYSIASANDAVEDKEAKPNAATSPDAGCYKKSHVPQEEHQPEAAAHLA</sequence>
<dbReference type="PROSITE" id="PS51320">
    <property type="entry name" value="TIFY"/>
    <property type="match status" value="1"/>
</dbReference>
<comment type="function">
    <text evidence="2">Repressor of jasmonate responses.</text>
</comment>
<dbReference type="SMART" id="SM00979">
    <property type="entry name" value="TIFY"/>
    <property type="match status" value="1"/>
</dbReference>
<protein>
    <recommendedName>
        <fullName evidence="2">Protein TIFY</fullName>
    </recommendedName>
    <alternativeName>
        <fullName evidence="2">Jasmonate ZIM domain-containing protein</fullName>
    </alternativeName>
</protein>
<dbReference type="GO" id="GO:0009611">
    <property type="term" value="P:response to wounding"/>
    <property type="evidence" value="ECO:0007669"/>
    <property type="project" value="UniProtKB-UniRule"/>
</dbReference>
<evidence type="ECO:0000313" key="6">
    <source>
        <dbReference type="Proteomes" id="UP001054252"/>
    </source>
</evidence>
<dbReference type="GO" id="GO:2000022">
    <property type="term" value="P:regulation of jasmonic acid mediated signaling pathway"/>
    <property type="evidence" value="ECO:0007669"/>
    <property type="project" value="UniProtKB-UniRule"/>
</dbReference>
<organism evidence="5 6">
    <name type="scientific">Rubroshorea leprosula</name>
    <dbReference type="NCBI Taxonomy" id="152421"/>
    <lineage>
        <taxon>Eukaryota</taxon>
        <taxon>Viridiplantae</taxon>
        <taxon>Streptophyta</taxon>
        <taxon>Embryophyta</taxon>
        <taxon>Tracheophyta</taxon>
        <taxon>Spermatophyta</taxon>
        <taxon>Magnoliopsida</taxon>
        <taxon>eudicotyledons</taxon>
        <taxon>Gunneridae</taxon>
        <taxon>Pentapetalae</taxon>
        <taxon>rosids</taxon>
        <taxon>malvids</taxon>
        <taxon>Malvales</taxon>
        <taxon>Dipterocarpaceae</taxon>
        <taxon>Rubroshorea</taxon>
    </lineage>
</organism>